<keyword evidence="1" id="KW-0175">Coiled coil</keyword>
<protein>
    <recommendedName>
        <fullName evidence="4">Transposase</fullName>
    </recommendedName>
</protein>
<organism evidence="2 3">
    <name type="scientific">Rubidibacter lacunae KORDI 51-2</name>
    <dbReference type="NCBI Taxonomy" id="582515"/>
    <lineage>
        <taxon>Bacteria</taxon>
        <taxon>Bacillati</taxon>
        <taxon>Cyanobacteriota</taxon>
        <taxon>Cyanophyceae</taxon>
        <taxon>Oscillatoriophycideae</taxon>
        <taxon>Chroococcales</taxon>
        <taxon>Aphanothecaceae</taxon>
        <taxon>Rubidibacter</taxon>
    </lineage>
</organism>
<keyword evidence="3" id="KW-1185">Reference proteome</keyword>
<sequence>MALDAVRGVEPIAALASQCKVCPTMINNWKRQLSEETDSLFDRNTKAKREEDGQQAQIDELYRQIEKLKVERDFSRQVRTVGLSCERSCS</sequence>
<comment type="caution">
    <text evidence="2">The sequence shown here is derived from an EMBL/GenBank/DDBJ whole genome shotgun (WGS) entry which is preliminary data.</text>
</comment>
<name>U5DHB3_9CHRO</name>
<dbReference type="AlphaFoldDB" id="U5DHB3"/>
<evidence type="ECO:0000313" key="2">
    <source>
        <dbReference type="EMBL" id="ERN40996.1"/>
    </source>
</evidence>
<feature type="coiled-coil region" evidence="1">
    <location>
        <begin position="30"/>
        <end position="78"/>
    </location>
</feature>
<proteinExistence type="predicted"/>
<dbReference type="InParanoid" id="U5DHB3"/>
<evidence type="ECO:0008006" key="4">
    <source>
        <dbReference type="Google" id="ProtNLM"/>
    </source>
</evidence>
<dbReference type="STRING" id="582515.KR51_00024490"/>
<evidence type="ECO:0000313" key="3">
    <source>
        <dbReference type="Proteomes" id="UP000016960"/>
    </source>
</evidence>
<accession>U5DHB3</accession>
<reference evidence="2 3" key="1">
    <citation type="submission" date="2013-05" db="EMBL/GenBank/DDBJ databases">
        <title>Draft genome sequence of Rubidibacter lacunae KORDI 51-2.</title>
        <authorList>
            <person name="Choi D.H."/>
            <person name="Noh J.H."/>
            <person name="Kwon K.-K."/>
            <person name="Lee J.-H."/>
            <person name="Ryu J.-Y."/>
        </authorList>
    </citation>
    <scope>NUCLEOTIDE SEQUENCE [LARGE SCALE GENOMIC DNA]</scope>
    <source>
        <strain evidence="2 3">KORDI 51-2</strain>
    </source>
</reference>
<evidence type="ECO:0000256" key="1">
    <source>
        <dbReference type="SAM" id="Coils"/>
    </source>
</evidence>
<dbReference type="Proteomes" id="UP000016960">
    <property type="component" value="Unassembled WGS sequence"/>
</dbReference>
<dbReference type="eggNOG" id="COG2963">
    <property type="taxonomic scope" value="Bacteria"/>
</dbReference>
<gene>
    <name evidence="2" type="ORF">KR51_00024490</name>
</gene>
<dbReference type="EMBL" id="ASSJ01000059">
    <property type="protein sequence ID" value="ERN40996.1"/>
    <property type="molecule type" value="Genomic_DNA"/>
</dbReference>